<keyword evidence="2" id="KW-1133">Transmembrane helix</keyword>
<dbReference type="InterPro" id="IPR029025">
    <property type="entry name" value="T3SS_substrate_exporter_C"/>
</dbReference>
<dbReference type="Gene3D" id="3.40.1690.10">
    <property type="entry name" value="secretion proteins EscU"/>
    <property type="match status" value="1"/>
</dbReference>
<accession>A0ABV5LR40</accession>
<name>A0ABV5LR40_9ACTN</name>
<keyword evidence="3" id="KW-0282">Flagellum</keyword>
<gene>
    <name evidence="3" type="ORF">ACFFVI_06160</name>
</gene>
<dbReference type="Proteomes" id="UP001589748">
    <property type="component" value="Unassembled WGS sequence"/>
</dbReference>
<dbReference type="RefSeq" id="WP_380138170.1">
    <property type="nucleotide sequence ID" value="NZ_JBHLUI010000009.1"/>
</dbReference>
<comment type="caution">
    <text evidence="3">The sequence shown here is derived from an EMBL/GenBank/DDBJ whole genome shotgun (WGS) entry which is preliminary data.</text>
</comment>
<dbReference type="EMBL" id="JBHMDM010000003">
    <property type="protein sequence ID" value="MFB9376546.1"/>
    <property type="molecule type" value="Genomic_DNA"/>
</dbReference>
<keyword evidence="4" id="KW-1185">Reference proteome</keyword>
<dbReference type="Pfam" id="PF01312">
    <property type="entry name" value="Bac_export_2"/>
    <property type="match status" value="1"/>
</dbReference>
<sequence length="362" mass="38340">MSGEKTEAPTAKKLQKAKEEGNVPQSRDVSAWLTTAAGAMFVPSTIERGRDLGRAAIEQIAVVIADPDPAGALASMVHTFAALPGVLGPLLAATVLAAIVGRAVQGNVKPTPKKLQPKFSSLNPVNGFKQHWGPQGLWEGAKSLLKTAVIGLVLWFVAKELAPQLVRSGVTPLSSVLQLTGEATGRMLTLTIVIGLLIAVGDYFMNRRQIMKKLRMSKDDIKQEHKTAEGDPLLKGAIKSKQMQMSRNRMMADVAKADVVVVNPTHIAVALRYEPGSGAPKVVAKGAGAIAAKIRARAQENSVPIVKDVPLARSMYKGVKIGQEIPAELYAAVAKVLAFVMNLRTRGALTPLGGDAHTLPVA</sequence>
<evidence type="ECO:0000313" key="3">
    <source>
        <dbReference type="EMBL" id="MFB9376546.1"/>
    </source>
</evidence>
<evidence type="ECO:0000256" key="2">
    <source>
        <dbReference type="SAM" id="Phobius"/>
    </source>
</evidence>
<keyword evidence="2" id="KW-0812">Transmembrane</keyword>
<dbReference type="Gene3D" id="6.10.250.2080">
    <property type="match status" value="1"/>
</dbReference>
<feature type="transmembrane region" description="Helical" evidence="2">
    <location>
        <begin position="81"/>
        <end position="104"/>
    </location>
</feature>
<evidence type="ECO:0000256" key="1">
    <source>
        <dbReference type="SAM" id="MobiDB-lite"/>
    </source>
</evidence>
<dbReference type="SUPFAM" id="SSF160544">
    <property type="entry name" value="EscU C-terminal domain-like"/>
    <property type="match status" value="1"/>
</dbReference>
<feature type="transmembrane region" description="Helical" evidence="2">
    <location>
        <begin position="186"/>
        <end position="205"/>
    </location>
</feature>
<dbReference type="PRINTS" id="PR00950">
    <property type="entry name" value="TYPE3IMSPROT"/>
</dbReference>
<organism evidence="3 4">
    <name type="scientific">Kineococcus gynurae</name>
    <dbReference type="NCBI Taxonomy" id="452979"/>
    <lineage>
        <taxon>Bacteria</taxon>
        <taxon>Bacillati</taxon>
        <taxon>Actinomycetota</taxon>
        <taxon>Actinomycetes</taxon>
        <taxon>Kineosporiales</taxon>
        <taxon>Kineosporiaceae</taxon>
        <taxon>Kineococcus</taxon>
    </lineage>
</organism>
<proteinExistence type="predicted"/>
<dbReference type="PANTHER" id="PTHR30531:SF12">
    <property type="entry name" value="FLAGELLAR BIOSYNTHETIC PROTEIN FLHB"/>
    <property type="match status" value="1"/>
</dbReference>
<reference evidence="3 4" key="1">
    <citation type="submission" date="2024-09" db="EMBL/GenBank/DDBJ databases">
        <authorList>
            <person name="Sun Q."/>
            <person name="Mori K."/>
        </authorList>
    </citation>
    <scope>NUCLEOTIDE SEQUENCE [LARGE SCALE GENOMIC DNA]</scope>
    <source>
        <strain evidence="3 4">TISTR 1856</strain>
    </source>
</reference>
<protein>
    <submittedName>
        <fullName evidence="3">Flagellar biosynthesis protein FlhB</fullName>
    </submittedName>
</protein>
<keyword evidence="3" id="KW-0969">Cilium</keyword>
<dbReference type="PANTHER" id="PTHR30531">
    <property type="entry name" value="FLAGELLAR BIOSYNTHETIC PROTEIN FLHB"/>
    <property type="match status" value="1"/>
</dbReference>
<feature type="region of interest" description="Disordered" evidence="1">
    <location>
        <begin position="1"/>
        <end position="26"/>
    </location>
</feature>
<dbReference type="InterPro" id="IPR006135">
    <property type="entry name" value="T3SS_substrate_exporter"/>
</dbReference>
<evidence type="ECO:0000313" key="4">
    <source>
        <dbReference type="Proteomes" id="UP001589748"/>
    </source>
</evidence>
<keyword evidence="3" id="KW-0966">Cell projection</keyword>
<keyword evidence="2" id="KW-0472">Membrane</keyword>